<accession>A0A843WFU0</accession>
<sequence length="94" mass="9733">LQPWLREVGVAERRPVRTSQDVTSGRSAGPGTTRSYTSPTAACGLWSIHARSGTSHADAGLYPCSTPGSVGGSGVVGDETLVEETLDTDSERGD</sequence>
<feature type="compositionally biased region" description="Polar residues" evidence="1">
    <location>
        <begin position="17"/>
        <end position="38"/>
    </location>
</feature>
<gene>
    <name evidence="2" type="ORF">Taro_041427</name>
</gene>
<keyword evidence="3" id="KW-1185">Reference proteome</keyword>
<feature type="region of interest" description="Disordered" evidence="1">
    <location>
        <begin position="68"/>
        <end position="94"/>
    </location>
</feature>
<reference evidence="2" key="1">
    <citation type="submission" date="2017-07" db="EMBL/GenBank/DDBJ databases">
        <title>Taro Niue Genome Assembly and Annotation.</title>
        <authorList>
            <person name="Atibalentja N."/>
            <person name="Keating K."/>
            <person name="Fields C.J."/>
        </authorList>
    </citation>
    <scope>NUCLEOTIDE SEQUENCE</scope>
    <source>
        <strain evidence="2">Niue_2</strain>
        <tissue evidence="2">Leaf</tissue>
    </source>
</reference>
<evidence type="ECO:0000313" key="3">
    <source>
        <dbReference type="Proteomes" id="UP000652761"/>
    </source>
</evidence>
<evidence type="ECO:0000313" key="2">
    <source>
        <dbReference type="EMBL" id="MQM08569.1"/>
    </source>
</evidence>
<comment type="caution">
    <text evidence="2">The sequence shown here is derived from an EMBL/GenBank/DDBJ whole genome shotgun (WGS) entry which is preliminary data.</text>
</comment>
<feature type="non-terminal residue" evidence="2">
    <location>
        <position position="1"/>
    </location>
</feature>
<organism evidence="2 3">
    <name type="scientific">Colocasia esculenta</name>
    <name type="common">Wild taro</name>
    <name type="synonym">Arum esculentum</name>
    <dbReference type="NCBI Taxonomy" id="4460"/>
    <lineage>
        <taxon>Eukaryota</taxon>
        <taxon>Viridiplantae</taxon>
        <taxon>Streptophyta</taxon>
        <taxon>Embryophyta</taxon>
        <taxon>Tracheophyta</taxon>
        <taxon>Spermatophyta</taxon>
        <taxon>Magnoliopsida</taxon>
        <taxon>Liliopsida</taxon>
        <taxon>Araceae</taxon>
        <taxon>Aroideae</taxon>
        <taxon>Colocasieae</taxon>
        <taxon>Colocasia</taxon>
    </lineage>
</organism>
<proteinExistence type="predicted"/>
<dbReference type="AlphaFoldDB" id="A0A843WFU0"/>
<evidence type="ECO:0000256" key="1">
    <source>
        <dbReference type="SAM" id="MobiDB-lite"/>
    </source>
</evidence>
<dbReference type="EMBL" id="NMUH01004151">
    <property type="protein sequence ID" value="MQM08569.1"/>
    <property type="molecule type" value="Genomic_DNA"/>
</dbReference>
<name>A0A843WFU0_COLES</name>
<protein>
    <submittedName>
        <fullName evidence="2">Uncharacterized protein</fullName>
    </submittedName>
</protein>
<dbReference type="Proteomes" id="UP000652761">
    <property type="component" value="Unassembled WGS sequence"/>
</dbReference>
<feature type="region of interest" description="Disordered" evidence="1">
    <location>
        <begin position="1"/>
        <end position="38"/>
    </location>
</feature>